<dbReference type="Gene3D" id="3.80.10.10">
    <property type="entry name" value="Ribonuclease Inhibitor"/>
    <property type="match status" value="1"/>
</dbReference>
<sequence>MTPLTGVFQATERLGNVFLCTCTTDDVAINRIDSRILDLEQELRELRAERNTKIAITHLPVEILTYIFTLCVPKPGYDPNPPQKSNRFIDIRDDNARRIRWISFSHVCRAWRSLALNYPSLWTYPDFMIPNLAHAMVERSKPTIMDVFLPYGNYVTPGMLLQIQDNLWRTRSLDLSVETPLMQEFVNNMVHPMPNLSLLKVSCTHMSSLSLPPFFLGEEAPLLVEIHLNYCYVPWQSLLLRNLTVLSLSGDGRTNIPSGAQFLEVLREIGGLEVLELRHVFPQTMAEFSVVHIPHLCRLLLEMKIDACADILNHITFPETTSLLIESSTDRESGAFVRLFSCLSRLYSSLSCSPSRALKALSMEYGVIGVAFHWLVLTGWNASDISFPTDAQDDHRSRPSPDFQLTLNGYGERTLESGDVLGALNTLNLQFLETLLVSGRCDPQDVYEVDGGEDVPENILLELLGDIAWSRSVKTVFLRGSDFAYHGADALGEYDDGRCTDVCFPDADEQNEANPEANPHIFVFPALETLVILSADLKADTEPSIPEMLSDSFTRRWQHGVSTPKLLLNHCRSVPDHFEELRKVFTDIQWDRDEAPIESGGIKIITVQRFL</sequence>
<dbReference type="AlphaFoldDB" id="V2XK51"/>
<feature type="domain" description="F-box" evidence="2">
    <location>
        <begin position="56"/>
        <end position="127"/>
    </location>
</feature>
<dbReference type="KEGG" id="mrr:Moror_14619"/>
<keyword evidence="4" id="KW-1185">Reference proteome</keyword>
<protein>
    <recommendedName>
        <fullName evidence="2">F-box domain-containing protein</fullName>
    </recommendedName>
</protein>
<evidence type="ECO:0000313" key="4">
    <source>
        <dbReference type="Proteomes" id="UP000017559"/>
    </source>
</evidence>
<gene>
    <name evidence="3" type="ORF">Moror_14619</name>
</gene>
<dbReference type="HOGENOM" id="CLU_024199_2_2_1"/>
<comment type="caution">
    <text evidence="3">The sequence shown here is derived from an EMBL/GenBank/DDBJ whole genome shotgun (WGS) entry which is preliminary data.</text>
</comment>
<name>V2XK51_MONRO</name>
<dbReference type="InterPro" id="IPR001810">
    <property type="entry name" value="F-box_dom"/>
</dbReference>
<dbReference type="EMBL" id="AWSO01000220">
    <property type="protein sequence ID" value="ESK93206.1"/>
    <property type="molecule type" value="Genomic_DNA"/>
</dbReference>
<organism evidence="3 4">
    <name type="scientific">Moniliophthora roreri (strain MCA 2997)</name>
    <name type="common">Cocoa frosty pod rot fungus</name>
    <name type="synonym">Crinipellis roreri</name>
    <dbReference type="NCBI Taxonomy" id="1381753"/>
    <lineage>
        <taxon>Eukaryota</taxon>
        <taxon>Fungi</taxon>
        <taxon>Dikarya</taxon>
        <taxon>Basidiomycota</taxon>
        <taxon>Agaricomycotina</taxon>
        <taxon>Agaricomycetes</taxon>
        <taxon>Agaricomycetidae</taxon>
        <taxon>Agaricales</taxon>
        <taxon>Marasmiineae</taxon>
        <taxon>Marasmiaceae</taxon>
        <taxon>Moniliophthora</taxon>
    </lineage>
</organism>
<dbReference type="SUPFAM" id="SSF52047">
    <property type="entry name" value="RNI-like"/>
    <property type="match status" value="1"/>
</dbReference>
<dbReference type="Proteomes" id="UP000017559">
    <property type="component" value="Unassembled WGS sequence"/>
</dbReference>
<dbReference type="InterPro" id="IPR032675">
    <property type="entry name" value="LRR_dom_sf"/>
</dbReference>
<keyword evidence="1" id="KW-0175">Coiled coil</keyword>
<reference evidence="3 4" key="1">
    <citation type="journal article" date="2014" name="BMC Genomics">
        <title>Genome and secretome analysis of the hemibiotrophic fungal pathogen, Moniliophthora roreri, which causes frosty pod rot disease of cacao: mechanisms of the biotrophic and necrotrophic phases.</title>
        <authorList>
            <person name="Meinhardt L.W."/>
            <person name="Costa G.G.L."/>
            <person name="Thomazella D.P.T."/>
            <person name="Teixeira P.J.P.L."/>
            <person name="Carazzolle M.F."/>
            <person name="Schuster S.C."/>
            <person name="Carlson J.E."/>
            <person name="Guiltinan M.J."/>
            <person name="Mieczkowski P."/>
            <person name="Farmer A."/>
            <person name="Ramaraj T."/>
            <person name="Crozier J."/>
            <person name="Davis R.E."/>
            <person name="Shao J."/>
            <person name="Melnick R.L."/>
            <person name="Pereira G.A.G."/>
            <person name="Bailey B.A."/>
        </authorList>
    </citation>
    <scope>NUCLEOTIDE SEQUENCE [LARGE SCALE GENOMIC DNA]</scope>
    <source>
        <strain evidence="3 4">MCA 2997</strain>
    </source>
</reference>
<evidence type="ECO:0000256" key="1">
    <source>
        <dbReference type="SAM" id="Coils"/>
    </source>
</evidence>
<evidence type="ECO:0000259" key="2">
    <source>
        <dbReference type="Pfam" id="PF12937"/>
    </source>
</evidence>
<dbReference type="OrthoDB" id="3156934at2759"/>
<feature type="coiled-coil region" evidence="1">
    <location>
        <begin position="29"/>
        <end position="56"/>
    </location>
</feature>
<accession>V2XK51</accession>
<proteinExistence type="predicted"/>
<evidence type="ECO:0000313" key="3">
    <source>
        <dbReference type="EMBL" id="ESK93206.1"/>
    </source>
</evidence>
<dbReference type="Pfam" id="PF12937">
    <property type="entry name" value="F-box-like"/>
    <property type="match status" value="1"/>
</dbReference>